<dbReference type="Gene3D" id="3.30.70.2970">
    <property type="entry name" value="Protein of unknown function (DUF541), domain 2"/>
    <property type="match status" value="1"/>
</dbReference>
<proteinExistence type="predicted"/>
<dbReference type="PANTHER" id="PTHR34387:SF2">
    <property type="entry name" value="SLR1258 PROTEIN"/>
    <property type="match status" value="1"/>
</dbReference>
<dbReference type="InterPro" id="IPR007497">
    <property type="entry name" value="SIMPL/DUF541"/>
</dbReference>
<dbReference type="InterPro" id="IPR052022">
    <property type="entry name" value="26kDa_periplasmic_antigen"/>
</dbReference>
<dbReference type="EMBL" id="FOMX01000017">
    <property type="protein sequence ID" value="SFE65062.1"/>
    <property type="molecule type" value="Genomic_DNA"/>
</dbReference>
<dbReference type="Proteomes" id="UP000199400">
    <property type="component" value="Unassembled WGS sequence"/>
</dbReference>
<organism evidence="1 2">
    <name type="scientific">Nannocystis exedens</name>
    <dbReference type="NCBI Taxonomy" id="54"/>
    <lineage>
        <taxon>Bacteria</taxon>
        <taxon>Pseudomonadati</taxon>
        <taxon>Myxococcota</taxon>
        <taxon>Polyangia</taxon>
        <taxon>Nannocystales</taxon>
        <taxon>Nannocystaceae</taxon>
        <taxon>Nannocystis</taxon>
    </lineage>
</organism>
<dbReference type="AlphaFoldDB" id="A0A1I2CA58"/>
<evidence type="ECO:0000313" key="1">
    <source>
        <dbReference type="EMBL" id="SFE65062.1"/>
    </source>
</evidence>
<reference evidence="2" key="1">
    <citation type="submission" date="2016-10" db="EMBL/GenBank/DDBJ databases">
        <authorList>
            <person name="Varghese N."/>
            <person name="Submissions S."/>
        </authorList>
    </citation>
    <scope>NUCLEOTIDE SEQUENCE [LARGE SCALE GENOMIC DNA]</scope>
    <source>
        <strain evidence="2">ATCC 25963</strain>
    </source>
</reference>
<evidence type="ECO:0000313" key="2">
    <source>
        <dbReference type="Proteomes" id="UP000199400"/>
    </source>
</evidence>
<name>A0A1I2CA58_9BACT</name>
<dbReference type="RefSeq" id="WP_170135524.1">
    <property type="nucleotide sequence ID" value="NZ_FOMX01000017.1"/>
</dbReference>
<keyword evidence="2" id="KW-1185">Reference proteome</keyword>
<dbReference type="Pfam" id="PF04402">
    <property type="entry name" value="SIMPL"/>
    <property type="match status" value="1"/>
</dbReference>
<sequence>MQPREFLNTKMIEAIGNSVVRAEPDAAVLRLGVTTQAEEPAEAVQQNAEKMAKVIAAVKKQKIDESAIQTADLQLESVTKWDEDSQTEILVGYRATNVIQVTAPIDRAVAVYDAGVKAGVNTAGGLRFVVTDDKKYRREGLAQATKAAIDEIHAVAKALGTKLDGPLVAEVMEVVPPPLIDYHFAAADEIGAATPIIPGRVEITSRVRVVYEIKAT</sequence>
<dbReference type="Gene3D" id="3.30.110.170">
    <property type="entry name" value="Protein of unknown function (DUF541), domain 1"/>
    <property type="match status" value="1"/>
</dbReference>
<dbReference type="PANTHER" id="PTHR34387">
    <property type="entry name" value="SLR1258 PROTEIN"/>
    <property type="match status" value="1"/>
</dbReference>
<dbReference type="GO" id="GO:0006974">
    <property type="term" value="P:DNA damage response"/>
    <property type="evidence" value="ECO:0007669"/>
    <property type="project" value="TreeGrafter"/>
</dbReference>
<protein>
    <recommendedName>
        <fullName evidence="3">DUF541 domain-containing protein</fullName>
    </recommendedName>
</protein>
<evidence type="ECO:0008006" key="3">
    <source>
        <dbReference type="Google" id="ProtNLM"/>
    </source>
</evidence>
<accession>A0A1I2CA58</accession>
<gene>
    <name evidence="1" type="ORF">SAMN02745121_04991</name>
</gene>